<organism evidence="8 9">
    <name type="scientific">Sporosarcina quadrami</name>
    <dbReference type="NCBI Taxonomy" id="2762234"/>
    <lineage>
        <taxon>Bacteria</taxon>
        <taxon>Bacillati</taxon>
        <taxon>Bacillota</taxon>
        <taxon>Bacilli</taxon>
        <taxon>Bacillales</taxon>
        <taxon>Caryophanaceae</taxon>
        <taxon>Sporosarcina</taxon>
    </lineage>
</organism>
<dbReference type="SMART" id="SM00287">
    <property type="entry name" value="SH3b"/>
    <property type="match status" value="1"/>
</dbReference>
<dbReference type="InterPro" id="IPR003646">
    <property type="entry name" value="SH3-like_bac-type"/>
</dbReference>
<keyword evidence="2" id="KW-0645">Protease</keyword>
<dbReference type="Pfam" id="PF00877">
    <property type="entry name" value="NLPC_P60"/>
    <property type="match status" value="1"/>
</dbReference>
<dbReference type="EMBL" id="JACSQN010000007">
    <property type="protein sequence ID" value="MBD7984778.1"/>
    <property type="molecule type" value="Genomic_DNA"/>
</dbReference>
<keyword evidence="4" id="KW-0788">Thiol protease</keyword>
<dbReference type="SUPFAM" id="SSF54001">
    <property type="entry name" value="Cysteine proteinases"/>
    <property type="match status" value="1"/>
</dbReference>
<evidence type="ECO:0000259" key="7">
    <source>
        <dbReference type="PROSITE" id="PS51935"/>
    </source>
</evidence>
<comment type="similarity">
    <text evidence="1">Belongs to the peptidase C40 family.</text>
</comment>
<evidence type="ECO:0000256" key="1">
    <source>
        <dbReference type="ARBA" id="ARBA00007074"/>
    </source>
</evidence>
<dbReference type="PROSITE" id="PS51781">
    <property type="entry name" value="SH3B"/>
    <property type="match status" value="1"/>
</dbReference>
<sequence>MKKVALSLLVAGSLAFGITTGETEASASSAQTASVHNGNYTTAHNVNIRSGAGTDHKIVTLAKKGTKVSVTGEKKVGKEVWYSVKVNGKSGWALSTLLTKKSVSTNNVAMADSVVHTAKGLTGIPYRFGGTTTKGFDCSGFVQYAFKKSGKTVPRDTLGQYAKSTKVSDPQPGDLVFFKNTYRAGISHVGIYVGNNKFVHAGGKKSQVISLNNSYWKSKFHSFKRL</sequence>
<gene>
    <name evidence="8" type="ORF">H9649_09305</name>
</gene>
<accession>A0ABR8UAM7</accession>
<dbReference type="Gene3D" id="2.30.30.40">
    <property type="entry name" value="SH3 Domains"/>
    <property type="match status" value="1"/>
</dbReference>
<reference evidence="8 9" key="1">
    <citation type="submission" date="2020-08" db="EMBL/GenBank/DDBJ databases">
        <title>A Genomic Blueprint of the Chicken Gut Microbiome.</title>
        <authorList>
            <person name="Gilroy R."/>
            <person name="Ravi A."/>
            <person name="Getino M."/>
            <person name="Pursley I."/>
            <person name="Horton D.L."/>
            <person name="Alikhan N.-F."/>
            <person name="Baker D."/>
            <person name="Gharbi K."/>
            <person name="Hall N."/>
            <person name="Watson M."/>
            <person name="Adriaenssens E.M."/>
            <person name="Foster-Nyarko E."/>
            <person name="Jarju S."/>
            <person name="Secka A."/>
            <person name="Antonio M."/>
            <person name="Oren A."/>
            <person name="Chaudhuri R."/>
            <person name="La Ragione R.M."/>
            <person name="Hildebrand F."/>
            <person name="Pallen M.J."/>
        </authorList>
    </citation>
    <scope>NUCLEOTIDE SEQUENCE [LARGE SCALE GENOMIC DNA]</scope>
    <source>
        <strain evidence="8 9">Sa2YVA2</strain>
    </source>
</reference>
<feature type="domain" description="SH3b" evidence="6">
    <location>
        <begin position="30"/>
        <end position="102"/>
    </location>
</feature>
<evidence type="ECO:0000259" key="6">
    <source>
        <dbReference type="PROSITE" id="PS51781"/>
    </source>
</evidence>
<dbReference type="Proteomes" id="UP000626786">
    <property type="component" value="Unassembled WGS sequence"/>
</dbReference>
<protein>
    <submittedName>
        <fullName evidence="8">C40 family peptidase</fullName>
    </submittedName>
</protein>
<feature type="signal peptide" evidence="5">
    <location>
        <begin position="1"/>
        <end position="21"/>
    </location>
</feature>
<evidence type="ECO:0000313" key="8">
    <source>
        <dbReference type="EMBL" id="MBD7984778.1"/>
    </source>
</evidence>
<evidence type="ECO:0000256" key="5">
    <source>
        <dbReference type="SAM" id="SignalP"/>
    </source>
</evidence>
<keyword evidence="5" id="KW-0732">Signal</keyword>
<evidence type="ECO:0000313" key="9">
    <source>
        <dbReference type="Proteomes" id="UP000626786"/>
    </source>
</evidence>
<keyword evidence="3" id="KW-0378">Hydrolase</keyword>
<dbReference type="InterPro" id="IPR038765">
    <property type="entry name" value="Papain-like_cys_pep_sf"/>
</dbReference>
<name>A0ABR8UAM7_9BACL</name>
<dbReference type="PROSITE" id="PS51935">
    <property type="entry name" value="NLPC_P60"/>
    <property type="match status" value="1"/>
</dbReference>
<keyword evidence="9" id="KW-1185">Reference proteome</keyword>
<evidence type="ECO:0000256" key="3">
    <source>
        <dbReference type="ARBA" id="ARBA00022801"/>
    </source>
</evidence>
<dbReference type="PANTHER" id="PTHR47053:SF1">
    <property type="entry name" value="MUREIN DD-ENDOPEPTIDASE MEPH-RELATED"/>
    <property type="match status" value="1"/>
</dbReference>
<dbReference type="InterPro" id="IPR000064">
    <property type="entry name" value="NLP_P60_dom"/>
</dbReference>
<dbReference type="PANTHER" id="PTHR47053">
    <property type="entry name" value="MUREIN DD-ENDOPEPTIDASE MEPH-RELATED"/>
    <property type="match status" value="1"/>
</dbReference>
<comment type="caution">
    <text evidence="8">The sequence shown here is derived from an EMBL/GenBank/DDBJ whole genome shotgun (WGS) entry which is preliminary data.</text>
</comment>
<feature type="chain" id="PRO_5047249330" evidence="5">
    <location>
        <begin position="22"/>
        <end position="226"/>
    </location>
</feature>
<evidence type="ECO:0000256" key="4">
    <source>
        <dbReference type="ARBA" id="ARBA00022807"/>
    </source>
</evidence>
<dbReference type="Gene3D" id="3.90.1720.10">
    <property type="entry name" value="endopeptidase domain like (from Nostoc punctiforme)"/>
    <property type="match status" value="1"/>
</dbReference>
<proteinExistence type="inferred from homology"/>
<dbReference type="RefSeq" id="WP_191694474.1">
    <property type="nucleotide sequence ID" value="NZ_JACSQN010000007.1"/>
</dbReference>
<evidence type="ECO:0000256" key="2">
    <source>
        <dbReference type="ARBA" id="ARBA00022670"/>
    </source>
</evidence>
<dbReference type="Pfam" id="PF08239">
    <property type="entry name" value="SH3_3"/>
    <property type="match status" value="1"/>
</dbReference>
<feature type="domain" description="NlpC/P60" evidence="7">
    <location>
        <begin position="108"/>
        <end position="226"/>
    </location>
</feature>
<dbReference type="InterPro" id="IPR051202">
    <property type="entry name" value="Peptidase_C40"/>
</dbReference>